<proteinExistence type="predicted"/>
<reference evidence="1 2" key="1">
    <citation type="journal article" date="2019" name="Sci. Rep.">
        <title>Orb-weaving spider Araneus ventricosus genome elucidates the spidroin gene catalogue.</title>
        <authorList>
            <person name="Kono N."/>
            <person name="Nakamura H."/>
            <person name="Ohtoshi R."/>
            <person name="Moran D.A.P."/>
            <person name="Shinohara A."/>
            <person name="Yoshida Y."/>
            <person name="Fujiwara M."/>
            <person name="Mori M."/>
            <person name="Tomita M."/>
            <person name="Arakawa K."/>
        </authorList>
    </citation>
    <scope>NUCLEOTIDE SEQUENCE [LARGE SCALE GENOMIC DNA]</scope>
</reference>
<evidence type="ECO:0000313" key="1">
    <source>
        <dbReference type="EMBL" id="GBM65817.1"/>
    </source>
</evidence>
<dbReference type="AlphaFoldDB" id="A0A4Y2HKG7"/>
<keyword evidence="2" id="KW-1185">Reference proteome</keyword>
<dbReference type="EMBL" id="BGPR01001996">
    <property type="protein sequence ID" value="GBM65817.1"/>
    <property type="molecule type" value="Genomic_DNA"/>
</dbReference>
<evidence type="ECO:0000313" key="2">
    <source>
        <dbReference type="Proteomes" id="UP000499080"/>
    </source>
</evidence>
<sequence>MIFLTQIAFHTAEMTSNYAAQKRTNDLETDCKDIAQFFRLLLLNIYNQVSSENDYRSSSEDTVASVVTGHAEKKFKWQKKDDLNQDQKFTIVNISHYLIIHVTT</sequence>
<gene>
    <name evidence="1" type="ORF">AVEN_172667_1</name>
</gene>
<comment type="caution">
    <text evidence="1">The sequence shown here is derived from an EMBL/GenBank/DDBJ whole genome shotgun (WGS) entry which is preliminary data.</text>
</comment>
<protein>
    <submittedName>
        <fullName evidence="1">Uncharacterized protein</fullName>
    </submittedName>
</protein>
<dbReference type="Proteomes" id="UP000499080">
    <property type="component" value="Unassembled WGS sequence"/>
</dbReference>
<accession>A0A4Y2HKG7</accession>
<name>A0A4Y2HKG7_ARAVE</name>
<organism evidence="1 2">
    <name type="scientific">Araneus ventricosus</name>
    <name type="common">Orbweaver spider</name>
    <name type="synonym">Epeira ventricosa</name>
    <dbReference type="NCBI Taxonomy" id="182803"/>
    <lineage>
        <taxon>Eukaryota</taxon>
        <taxon>Metazoa</taxon>
        <taxon>Ecdysozoa</taxon>
        <taxon>Arthropoda</taxon>
        <taxon>Chelicerata</taxon>
        <taxon>Arachnida</taxon>
        <taxon>Araneae</taxon>
        <taxon>Araneomorphae</taxon>
        <taxon>Entelegynae</taxon>
        <taxon>Araneoidea</taxon>
        <taxon>Araneidae</taxon>
        <taxon>Araneus</taxon>
    </lineage>
</organism>